<dbReference type="AlphaFoldDB" id="A0AAD9EAR2"/>
<feature type="compositionally biased region" description="Polar residues" evidence="1">
    <location>
        <begin position="32"/>
        <end position="41"/>
    </location>
</feature>
<organism evidence="2 3">
    <name type="scientific">Colletotrichum chrysophilum</name>
    <dbReference type="NCBI Taxonomy" id="1836956"/>
    <lineage>
        <taxon>Eukaryota</taxon>
        <taxon>Fungi</taxon>
        <taxon>Dikarya</taxon>
        <taxon>Ascomycota</taxon>
        <taxon>Pezizomycotina</taxon>
        <taxon>Sordariomycetes</taxon>
        <taxon>Hypocreomycetidae</taxon>
        <taxon>Glomerellales</taxon>
        <taxon>Glomerellaceae</taxon>
        <taxon>Colletotrichum</taxon>
        <taxon>Colletotrichum gloeosporioides species complex</taxon>
    </lineage>
</organism>
<keyword evidence="3" id="KW-1185">Reference proteome</keyword>
<feature type="compositionally biased region" description="Basic residues" evidence="1">
    <location>
        <begin position="15"/>
        <end position="24"/>
    </location>
</feature>
<sequence>MNDPGRKRNEVKSGGGRRRKRRGQKGAERRSNAGTGTGQKEQVQVQVQVRVQVPRQETLRAAASRWKWKAPGQTETGLRVEGALVGGTVARMDRRLRRGRGKGALRSGRERLLVTSLGQRSGQCGPRYRASST</sequence>
<name>A0AAD9EAR2_9PEZI</name>
<accession>A0AAD9EAR2</accession>
<evidence type="ECO:0000313" key="2">
    <source>
        <dbReference type="EMBL" id="KAK1841233.1"/>
    </source>
</evidence>
<feature type="compositionally biased region" description="Basic and acidic residues" evidence="1">
    <location>
        <begin position="1"/>
        <end position="11"/>
    </location>
</feature>
<reference evidence="2" key="1">
    <citation type="submission" date="2023-01" db="EMBL/GenBank/DDBJ databases">
        <title>Colletotrichum chrysophilum M932 genome sequence.</title>
        <authorList>
            <person name="Baroncelli R."/>
        </authorList>
    </citation>
    <scope>NUCLEOTIDE SEQUENCE</scope>
    <source>
        <strain evidence="2">M932</strain>
    </source>
</reference>
<dbReference type="Proteomes" id="UP001243330">
    <property type="component" value="Unassembled WGS sequence"/>
</dbReference>
<evidence type="ECO:0000313" key="3">
    <source>
        <dbReference type="Proteomes" id="UP001243330"/>
    </source>
</evidence>
<dbReference type="EMBL" id="JAQOWY010000496">
    <property type="protein sequence ID" value="KAK1841233.1"/>
    <property type="molecule type" value="Genomic_DNA"/>
</dbReference>
<evidence type="ECO:0000256" key="1">
    <source>
        <dbReference type="SAM" id="MobiDB-lite"/>
    </source>
</evidence>
<proteinExistence type="predicted"/>
<feature type="region of interest" description="Disordered" evidence="1">
    <location>
        <begin position="1"/>
        <end position="43"/>
    </location>
</feature>
<protein>
    <submittedName>
        <fullName evidence="2">Uncharacterized protein</fullName>
    </submittedName>
</protein>
<comment type="caution">
    <text evidence="2">The sequence shown here is derived from an EMBL/GenBank/DDBJ whole genome shotgun (WGS) entry which is preliminary data.</text>
</comment>
<gene>
    <name evidence="2" type="ORF">CCHR01_16139</name>
</gene>